<evidence type="ECO:0000256" key="2">
    <source>
        <dbReference type="ARBA" id="ARBA00022741"/>
    </source>
</evidence>
<dbReference type="Pfam" id="PF00005">
    <property type="entry name" value="ABC_tran"/>
    <property type="match status" value="1"/>
</dbReference>
<dbReference type="FunFam" id="3.40.50.300:FF:000042">
    <property type="entry name" value="Maltose/maltodextrin ABC transporter, ATP-binding protein"/>
    <property type="match status" value="1"/>
</dbReference>
<dbReference type="SUPFAM" id="SSF50331">
    <property type="entry name" value="MOP-like"/>
    <property type="match status" value="1"/>
</dbReference>
<evidence type="ECO:0000256" key="1">
    <source>
        <dbReference type="ARBA" id="ARBA00022448"/>
    </source>
</evidence>
<dbReference type="PROSITE" id="PS00211">
    <property type="entry name" value="ABC_TRANSPORTER_1"/>
    <property type="match status" value="1"/>
</dbReference>
<dbReference type="InterPro" id="IPR008995">
    <property type="entry name" value="Mo/tungstate-bd_C_term_dom"/>
</dbReference>
<dbReference type="InterPro" id="IPR015855">
    <property type="entry name" value="ABC_transpr_MalK-like"/>
</dbReference>
<reference evidence="5" key="1">
    <citation type="submission" date="2018-05" db="EMBL/GenBank/DDBJ databases">
        <authorList>
            <person name="Lanie J.A."/>
            <person name="Ng W.-L."/>
            <person name="Kazmierczak K.M."/>
            <person name="Andrzejewski T.M."/>
            <person name="Davidsen T.M."/>
            <person name="Wayne K.J."/>
            <person name="Tettelin H."/>
            <person name="Glass J.I."/>
            <person name="Rusch D."/>
            <person name="Podicherti R."/>
            <person name="Tsui H.-C.T."/>
            <person name="Winkler M.E."/>
        </authorList>
    </citation>
    <scope>NUCLEOTIDE SEQUENCE</scope>
</reference>
<dbReference type="InterPro" id="IPR017871">
    <property type="entry name" value="ABC_transporter-like_CS"/>
</dbReference>
<feature type="domain" description="ABC transporter" evidence="4">
    <location>
        <begin position="5"/>
        <end position="236"/>
    </location>
</feature>
<dbReference type="GO" id="GO:0005524">
    <property type="term" value="F:ATP binding"/>
    <property type="evidence" value="ECO:0007669"/>
    <property type="project" value="UniProtKB-KW"/>
</dbReference>
<dbReference type="PANTHER" id="PTHR43875:SF1">
    <property type="entry name" value="OSMOPROTECTIVE COMPOUNDS UPTAKE ATP-BINDING PROTEIN GGTA"/>
    <property type="match status" value="1"/>
</dbReference>
<protein>
    <recommendedName>
        <fullName evidence="4">ABC transporter domain-containing protein</fullName>
    </recommendedName>
</protein>
<dbReference type="EMBL" id="UINC01013259">
    <property type="protein sequence ID" value="SVA57416.1"/>
    <property type="molecule type" value="Genomic_DNA"/>
</dbReference>
<gene>
    <name evidence="5" type="ORF">METZ01_LOCUS110270</name>
</gene>
<dbReference type="Gene3D" id="2.40.50.140">
    <property type="entry name" value="Nucleic acid-binding proteins"/>
    <property type="match status" value="1"/>
</dbReference>
<dbReference type="InterPro" id="IPR003439">
    <property type="entry name" value="ABC_transporter-like_ATP-bd"/>
</dbReference>
<accession>A0A381WY09</accession>
<name>A0A381WY09_9ZZZZ</name>
<dbReference type="InterPro" id="IPR003593">
    <property type="entry name" value="AAA+_ATPase"/>
</dbReference>
<dbReference type="AlphaFoldDB" id="A0A381WY09"/>
<keyword evidence="1" id="KW-0813">Transport</keyword>
<dbReference type="CDD" id="cd03301">
    <property type="entry name" value="ABC_MalK_N"/>
    <property type="match status" value="1"/>
</dbReference>
<dbReference type="SUPFAM" id="SSF52540">
    <property type="entry name" value="P-loop containing nucleoside triphosphate hydrolases"/>
    <property type="match status" value="1"/>
</dbReference>
<dbReference type="Gene3D" id="2.40.50.100">
    <property type="match status" value="1"/>
</dbReference>
<dbReference type="PANTHER" id="PTHR43875">
    <property type="entry name" value="MALTODEXTRIN IMPORT ATP-BINDING PROTEIN MSMX"/>
    <property type="match status" value="1"/>
</dbReference>
<keyword evidence="2" id="KW-0547">Nucleotide-binding</keyword>
<dbReference type="GO" id="GO:0055052">
    <property type="term" value="C:ATP-binding cassette (ABC) transporter complex, substrate-binding subunit-containing"/>
    <property type="evidence" value="ECO:0007669"/>
    <property type="project" value="TreeGrafter"/>
</dbReference>
<dbReference type="GO" id="GO:0008643">
    <property type="term" value="P:carbohydrate transport"/>
    <property type="evidence" value="ECO:0007669"/>
    <property type="project" value="InterPro"/>
</dbReference>
<dbReference type="InterPro" id="IPR027417">
    <property type="entry name" value="P-loop_NTPase"/>
</dbReference>
<proteinExistence type="predicted"/>
<dbReference type="SMART" id="SM00382">
    <property type="entry name" value="AAA"/>
    <property type="match status" value="1"/>
</dbReference>
<dbReference type="PROSITE" id="PS50893">
    <property type="entry name" value="ABC_TRANSPORTER_2"/>
    <property type="match status" value="1"/>
</dbReference>
<dbReference type="GO" id="GO:0140359">
    <property type="term" value="F:ABC-type transporter activity"/>
    <property type="evidence" value="ECO:0007669"/>
    <property type="project" value="InterPro"/>
</dbReference>
<evidence type="ECO:0000313" key="5">
    <source>
        <dbReference type="EMBL" id="SVA57416.1"/>
    </source>
</evidence>
<evidence type="ECO:0000256" key="3">
    <source>
        <dbReference type="ARBA" id="ARBA00022840"/>
    </source>
</evidence>
<organism evidence="5">
    <name type="scientific">marine metagenome</name>
    <dbReference type="NCBI Taxonomy" id="408172"/>
    <lineage>
        <taxon>unclassified sequences</taxon>
        <taxon>metagenomes</taxon>
        <taxon>ecological metagenomes</taxon>
    </lineage>
</organism>
<dbReference type="InterPro" id="IPR047641">
    <property type="entry name" value="ABC_transpr_MalK/UgpC-like"/>
</dbReference>
<keyword evidence="3" id="KW-0067">ATP-binding</keyword>
<dbReference type="GO" id="GO:0016887">
    <property type="term" value="F:ATP hydrolysis activity"/>
    <property type="evidence" value="ECO:0007669"/>
    <property type="project" value="InterPro"/>
</dbReference>
<dbReference type="InterPro" id="IPR012340">
    <property type="entry name" value="NA-bd_OB-fold"/>
</dbReference>
<dbReference type="Gene3D" id="3.40.50.300">
    <property type="entry name" value="P-loop containing nucleotide triphosphate hydrolases"/>
    <property type="match status" value="1"/>
</dbReference>
<sequence length="359" mass="40805">MENYITIEDLSVVFDDGTVAADNINLSIKEKEFLVLVGPSGCGKSTSLRSVVGLQNITKGKIFVENNDVTKLSPRDRDIAMIFQSYALYPHMTVYENLSIPLKLKKIPKDVIKTKIEEITSMLSIHDLLKRYPRALSGGQKQRVAMGRALIRKPKVFLMDEPLSNLDAQLRVEMRSQISILQKKLGVTTIYVTHDQVEAMTMGDRVAIINNGKLIQVDNPSTLYNKPKDTFVASFIGSPKINFLFFNNIVKFNPNIQNKFTKLNSFENKDNLVFGVRPEDFEIENNDDNLTINIKPILVEDLGFSKDIIFSLNDENSDKNYIARLPTDIDIIENRSVNISFPLNKVIYFDSKTNQRIDF</sequence>
<evidence type="ECO:0000259" key="4">
    <source>
        <dbReference type="PROSITE" id="PS50893"/>
    </source>
</evidence>